<protein>
    <recommendedName>
        <fullName evidence="5">VCBS repeat-containing protein</fullName>
    </recommendedName>
</protein>
<dbReference type="SUPFAM" id="SSF69318">
    <property type="entry name" value="Integrin alpha N-terminal domain"/>
    <property type="match status" value="1"/>
</dbReference>
<name>A0ABP5DE06_9PSEU</name>
<feature type="signal peptide" evidence="2">
    <location>
        <begin position="1"/>
        <end position="28"/>
    </location>
</feature>
<gene>
    <name evidence="3" type="ORF">GCM10009754_63320</name>
</gene>
<comment type="caution">
    <text evidence="3">The sequence shown here is derived from an EMBL/GenBank/DDBJ whole genome shotgun (WGS) entry which is preliminary data.</text>
</comment>
<accession>A0ABP5DE06</accession>
<keyword evidence="4" id="KW-1185">Reference proteome</keyword>
<proteinExistence type="predicted"/>
<dbReference type="EMBL" id="BAAANN010000030">
    <property type="protein sequence ID" value="GAA1978579.1"/>
    <property type="molecule type" value="Genomic_DNA"/>
</dbReference>
<evidence type="ECO:0000313" key="3">
    <source>
        <dbReference type="EMBL" id="GAA1978579.1"/>
    </source>
</evidence>
<feature type="region of interest" description="Disordered" evidence="1">
    <location>
        <begin position="26"/>
        <end position="63"/>
    </location>
</feature>
<dbReference type="Proteomes" id="UP001501116">
    <property type="component" value="Unassembled WGS sequence"/>
</dbReference>
<evidence type="ECO:0008006" key="5">
    <source>
        <dbReference type="Google" id="ProtNLM"/>
    </source>
</evidence>
<reference evidence="4" key="1">
    <citation type="journal article" date="2019" name="Int. J. Syst. Evol. Microbiol.">
        <title>The Global Catalogue of Microorganisms (GCM) 10K type strain sequencing project: providing services to taxonomists for standard genome sequencing and annotation.</title>
        <authorList>
            <consortium name="The Broad Institute Genomics Platform"/>
            <consortium name="The Broad Institute Genome Sequencing Center for Infectious Disease"/>
            <person name="Wu L."/>
            <person name="Ma J."/>
        </authorList>
    </citation>
    <scope>NUCLEOTIDE SEQUENCE [LARGE SCALE GENOMIC DNA]</scope>
    <source>
        <strain evidence="4">JCM 14545</strain>
    </source>
</reference>
<feature type="compositionally biased region" description="Polar residues" evidence="1">
    <location>
        <begin position="48"/>
        <end position="63"/>
    </location>
</feature>
<keyword evidence="2" id="KW-0732">Signal</keyword>
<feature type="chain" id="PRO_5045281872" description="VCBS repeat-containing protein" evidence="2">
    <location>
        <begin position="29"/>
        <end position="217"/>
    </location>
</feature>
<evidence type="ECO:0000256" key="2">
    <source>
        <dbReference type="SAM" id="SignalP"/>
    </source>
</evidence>
<evidence type="ECO:0000256" key="1">
    <source>
        <dbReference type="SAM" id="MobiDB-lite"/>
    </source>
</evidence>
<feature type="region of interest" description="Disordered" evidence="1">
    <location>
        <begin position="194"/>
        <end position="217"/>
    </location>
</feature>
<dbReference type="InterPro" id="IPR028994">
    <property type="entry name" value="Integrin_alpha_N"/>
</dbReference>
<sequence length="217" mass="22164">MGTRARGIAAMTGIVAAALAATAGSASADEAPPQPSFTAQADLDGNGTPETVTITKSGDNTQDLSATIDGKTVHTSMPGNGFAGDVSPLRVADFNGDGASDLVVKYSVGANTDWFGVWDFDGTGFRQLTTPDGKALTLNEGGGLATRTGYACADVPNRELSSVAAEADDISQDPITYTGSRTTYRVQDGIATPQRTMDLKSVPSADPLVSPNPDTCG</sequence>
<organism evidence="3 4">
    <name type="scientific">Amycolatopsis minnesotensis</name>
    <dbReference type="NCBI Taxonomy" id="337894"/>
    <lineage>
        <taxon>Bacteria</taxon>
        <taxon>Bacillati</taxon>
        <taxon>Actinomycetota</taxon>
        <taxon>Actinomycetes</taxon>
        <taxon>Pseudonocardiales</taxon>
        <taxon>Pseudonocardiaceae</taxon>
        <taxon>Amycolatopsis</taxon>
    </lineage>
</organism>
<evidence type="ECO:0000313" key="4">
    <source>
        <dbReference type="Proteomes" id="UP001501116"/>
    </source>
</evidence>
<dbReference type="RefSeq" id="WP_344427242.1">
    <property type="nucleotide sequence ID" value="NZ_BAAANN010000030.1"/>
</dbReference>